<proteinExistence type="predicted"/>
<dbReference type="Proteomes" id="UP000315003">
    <property type="component" value="Chromosome"/>
</dbReference>
<reference evidence="1 2" key="1">
    <citation type="submission" date="2019-02" db="EMBL/GenBank/DDBJ databases">
        <title>Deep-cultivation of Planctomycetes and their phenomic and genomic characterization uncovers novel biology.</title>
        <authorList>
            <person name="Wiegand S."/>
            <person name="Jogler M."/>
            <person name="Boedeker C."/>
            <person name="Pinto D."/>
            <person name="Vollmers J."/>
            <person name="Rivas-Marin E."/>
            <person name="Kohn T."/>
            <person name="Peeters S.H."/>
            <person name="Heuer A."/>
            <person name="Rast P."/>
            <person name="Oberbeckmann S."/>
            <person name="Bunk B."/>
            <person name="Jeske O."/>
            <person name="Meyerdierks A."/>
            <person name="Storesund J.E."/>
            <person name="Kallscheuer N."/>
            <person name="Luecker S."/>
            <person name="Lage O.M."/>
            <person name="Pohl T."/>
            <person name="Merkel B.J."/>
            <person name="Hornburger P."/>
            <person name="Mueller R.-W."/>
            <person name="Bruemmer F."/>
            <person name="Labrenz M."/>
            <person name="Spormann A.M."/>
            <person name="Op den Camp H."/>
            <person name="Overmann J."/>
            <person name="Amann R."/>
            <person name="Jetten M.S.M."/>
            <person name="Mascher T."/>
            <person name="Medema M.H."/>
            <person name="Devos D.P."/>
            <person name="Kaster A.-K."/>
            <person name="Ovreas L."/>
            <person name="Rohde M."/>
            <person name="Galperin M.Y."/>
            <person name="Jogler C."/>
        </authorList>
    </citation>
    <scope>NUCLEOTIDE SEQUENCE [LARGE SCALE GENOMIC DNA]</scope>
    <source>
        <strain evidence="1 2">SV_7m_r</strain>
    </source>
</reference>
<name>A0A517T342_9BACT</name>
<protein>
    <recommendedName>
        <fullName evidence="3">DUF1571 domain-containing protein</fullName>
    </recommendedName>
</protein>
<dbReference type="OrthoDB" id="5456309at2"/>
<sequence length="300" mass="34043">MRRQLLHHTTSGLRQAFGMLAMTVSMFATMDCQAEDTLVTAAAPEALIAANNVSLGRPLTAEHPIDSALQIAVNSLNHVRSNVNDYTAVFVKRCRVDGELPPLQFAKLKIKNRRTEGQDIVQPLSVYLDFIQPKAVKGREVIWVENKNDGKLLVHQGGLASFLTVKVDPDGPLAMRGQRYSVRQIGIENLLRQIIQTGLNDRKYGDCQVAIRKNVKFGDSMCTVIEIEHAEKADHFRFHRAQVFFDDQLQMPVRYKAWTWPTSADGEPVLDEEYNYMRLQVNVGLEEEDFDQSNPSYRFH</sequence>
<evidence type="ECO:0000313" key="1">
    <source>
        <dbReference type="EMBL" id="QDT62776.1"/>
    </source>
</evidence>
<dbReference type="Pfam" id="PF07608">
    <property type="entry name" value="DUF1571"/>
    <property type="match status" value="1"/>
</dbReference>
<dbReference type="AlphaFoldDB" id="A0A517T342"/>
<evidence type="ECO:0008006" key="3">
    <source>
        <dbReference type="Google" id="ProtNLM"/>
    </source>
</evidence>
<dbReference type="InterPro" id="IPR011465">
    <property type="entry name" value="DUF1571"/>
</dbReference>
<dbReference type="EMBL" id="CP036272">
    <property type="protein sequence ID" value="QDT62776.1"/>
    <property type="molecule type" value="Genomic_DNA"/>
</dbReference>
<dbReference type="RefSeq" id="WP_145277768.1">
    <property type="nucleotide sequence ID" value="NZ_CP036272.1"/>
</dbReference>
<accession>A0A517T342</accession>
<evidence type="ECO:0000313" key="2">
    <source>
        <dbReference type="Proteomes" id="UP000315003"/>
    </source>
</evidence>
<keyword evidence="2" id="KW-1185">Reference proteome</keyword>
<organism evidence="1 2">
    <name type="scientific">Stieleria bergensis</name>
    <dbReference type="NCBI Taxonomy" id="2528025"/>
    <lineage>
        <taxon>Bacteria</taxon>
        <taxon>Pseudomonadati</taxon>
        <taxon>Planctomycetota</taxon>
        <taxon>Planctomycetia</taxon>
        <taxon>Pirellulales</taxon>
        <taxon>Pirellulaceae</taxon>
        <taxon>Stieleria</taxon>
    </lineage>
</organism>
<gene>
    <name evidence="1" type="ORF">SV7mr_53270</name>
</gene>